<dbReference type="InterPro" id="IPR011105">
    <property type="entry name" value="Cell_wall_hydrolase_SleB"/>
</dbReference>
<dbReference type="EMBL" id="SSHH01000002">
    <property type="protein sequence ID" value="TIX50785.1"/>
    <property type="molecule type" value="Genomic_DNA"/>
</dbReference>
<evidence type="ECO:0000313" key="3">
    <source>
        <dbReference type="Proteomes" id="UP000309389"/>
    </source>
</evidence>
<sequence>MAASPIERPKPQVIRFVLPETIPYQPPELQFVASTAPAAAPDVKFSAARPFVMAGSSDTRARAQQCLAQAVYYEAASEGVDGQRAVAQVVMNRLHHPAWPASVCGVVYQGSERLTGCQFTFTCDGSLSRPARGEGWARANRVARAALAGYVHKSVGLATHYHTLAVNPSWASSLDTVGTIGAHRFYRGRGAGFAANAFVARHDGLEPTPFAQSAVRLAANPSRRDDRPTLAVQPVAMEAEVMTPAAQAPIPAGAPAPSLPASGAVLERYRDSGSWLKEPGST</sequence>
<comment type="caution">
    <text evidence="2">The sequence shown here is derived from an EMBL/GenBank/DDBJ whole genome shotgun (WGS) entry which is preliminary data.</text>
</comment>
<feature type="domain" description="Cell wall hydrolase SleB" evidence="1">
    <location>
        <begin position="78"/>
        <end position="186"/>
    </location>
</feature>
<dbReference type="Gene3D" id="1.10.10.2520">
    <property type="entry name" value="Cell wall hydrolase SleB, domain 1"/>
    <property type="match status" value="1"/>
</dbReference>
<organism evidence="2 3">
    <name type="scientific">Alteraurantiacibacter aquimixticola</name>
    <dbReference type="NCBI Taxonomy" id="2489173"/>
    <lineage>
        <taxon>Bacteria</taxon>
        <taxon>Pseudomonadati</taxon>
        <taxon>Pseudomonadota</taxon>
        <taxon>Alphaproteobacteria</taxon>
        <taxon>Sphingomonadales</taxon>
        <taxon>Erythrobacteraceae</taxon>
        <taxon>Alteraurantiacibacter</taxon>
    </lineage>
</organism>
<evidence type="ECO:0000313" key="2">
    <source>
        <dbReference type="EMBL" id="TIX50785.1"/>
    </source>
</evidence>
<name>A0A4T3F398_9SPHN</name>
<accession>A0A4T3F398</accession>
<evidence type="ECO:0000259" key="1">
    <source>
        <dbReference type="Pfam" id="PF07486"/>
    </source>
</evidence>
<dbReference type="InterPro" id="IPR042047">
    <property type="entry name" value="SleB_dom1"/>
</dbReference>
<gene>
    <name evidence="2" type="ORF">E5222_08990</name>
</gene>
<proteinExistence type="predicted"/>
<dbReference type="OrthoDB" id="9785345at2"/>
<keyword evidence="2" id="KW-0378">Hydrolase</keyword>
<dbReference type="Proteomes" id="UP000309389">
    <property type="component" value="Unassembled WGS sequence"/>
</dbReference>
<dbReference type="Pfam" id="PF07486">
    <property type="entry name" value="Hydrolase_2"/>
    <property type="match status" value="1"/>
</dbReference>
<reference evidence="2 3" key="1">
    <citation type="submission" date="2019-04" db="EMBL/GenBank/DDBJ databases">
        <title>Altererythrobacter aquimixticola sp. nov., isolated from sediment of junction between the ocean and a freshwater spring.</title>
        <authorList>
            <person name="Yoon J.-H."/>
        </authorList>
    </citation>
    <scope>NUCLEOTIDE SEQUENCE [LARGE SCALE GENOMIC DNA]</scope>
    <source>
        <strain evidence="2 3">SSKS-13</strain>
    </source>
</reference>
<dbReference type="AlphaFoldDB" id="A0A4T3F398"/>
<dbReference type="GO" id="GO:0016787">
    <property type="term" value="F:hydrolase activity"/>
    <property type="evidence" value="ECO:0007669"/>
    <property type="project" value="UniProtKB-KW"/>
</dbReference>
<keyword evidence="3" id="KW-1185">Reference proteome</keyword>
<protein>
    <submittedName>
        <fullName evidence="2">Cell wall hydrolase</fullName>
    </submittedName>
</protein>